<reference evidence="1" key="1">
    <citation type="submission" date="2023-04" db="EMBL/GenBank/DDBJ databases">
        <title>A chromosome-level genome assembly of the parasitoid wasp Eretmocerus hayati.</title>
        <authorList>
            <person name="Zhong Y."/>
            <person name="Liu S."/>
            <person name="Liu Y."/>
        </authorList>
    </citation>
    <scope>NUCLEOTIDE SEQUENCE</scope>
    <source>
        <strain evidence="1">ZJU_SS_LIU_2023</strain>
    </source>
</reference>
<evidence type="ECO:0000313" key="1">
    <source>
        <dbReference type="EMBL" id="KAJ8669608.1"/>
    </source>
</evidence>
<organism evidence="1 2">
    <name type="scientific">Eretmocerus hayati</name>
    <dbReference type="NCBI Taxonomy" id="131215"/>
    <lineage>
        <taxon>Eukaryota</taxon>
        <taxon>Metazoa</taxon>
        <taxon>Ecdysozoa</taxon>
        <taxon>Arthropoda</taxon>
        <taxon>Hexapoda</taxon>
        <taxon>Insecta</taxon>
        <taxon>Pterygota</taxon>
        <taxon>Neoptera</taxon>
        <taxon>Endopterygota</taxon>
        <taxon>Hymenoptera</taxon>
        <taxon>Apocrita</taxon>
        <taxon>Proctotrupomorpha</taxon>
        <taxon>Chalcidoidea</taxon>
        <taxon>Aphelinidae</taxon>
        <taxon>Aphelininae</taxon>
        <taxon>Eretmocerus</taxon>
    </lineage>
</organism>
<gene>
    <name evidence="1" type="ORF">QAD02_000867</name>
</gene>
<proteinExistence type="predicted"/>
<accession>A0ACC2NEL8</accession>
<dbReference type="EMBL" id="CM056743">
    <property type="protein sequence ID" value="KAJ8669608.1"/>
    <property type="molecule type" value="Genomic_DNA"/>
</dbReference>
<name>A0ACC2NEL8_9HYME</name>
<sequence>MLLKNLKNFCERHKSLNKTFADYLDVEELSVKQKNDILASLADILMSSEYAKDVSECFPQLLLILLSKAIDKGPLSNSNETDANSVHRLNCTIIGQLILLHPDVLGFTLQYFEENISPFEDVDKDDDGLPPAKKQKTHSLVKQVSDYDIVQASYNILQASPDHFKRKWNWSKFYKYLTVNDDKVKWTATKCIGIVLEMSECLRIGLAKTLMNDVQPFLSEVEKRERNTILESQSSSNETEELAETESSVVSVAGVLLTVFKNRVEGFENSLIPVPSMEENLRCLALAVASRKCICLQGSVGCGKTAIVEYLAKITGHGPSDFIKVQLGDQTDSKMLLGTYRCTDIPGEFVWQPGVLTQAVMAGKWLLLEDIDSAALDVASVLSSLMETGTLSVPGYKDTIHVKSGFQLFVTQRLIPTMTGFQRQTSGAASLMGKHWLCVNMEPLTESELVTVVQTLFPVLSTIATRMVAVFLLFSCGNHQSETENEEVILKTGRLISTRDLMKWCSRAAIDFKVSSPESALKLFQDAIDIFCCSVSNLDQRMALAVSIGNKLGIIKTKAEYFCTTHKPSISSTPEYFIGGRSKLAKKPSLTIQLERSMAKYSFTRPSACLLERVACCVSQNEPVLLVGETGTGKTSSVQYLARSTGHTLVVINMNQQSESADLLGGYKPVDIKFLMFPIREEFELLFRSYFALEPNKKFLSHIGACYQKANWRSLLTLMSTSTAAAIKRMKPVVMSYKDEIIQDDRDDYSEEARKRQCLRRWEKLAAKLEKLSSQVKPQLSLAFSFIEGSLIKALKEGHWVLLDEINLASAETLECLSGLLEGSSGSLSLLERGDRDPVKRHPDFTMFACMNPATDVGKKELPIGLRNRFTEFYVDELIDKSDLLLLVGSYLDELNLPPARHEAIVKFYLKVRDEACWRLFDGTAHKPHYSLRTLCRALSVAASNPCGNVHRSLYEALCLSFLTQLDSESYKMVHKLIMDTVLEKKTAKSIVNASIPKPRCSPGEDYIEFEGYWVSKGTDAEPEAPKNYILTESVRRNLRDVVRVVSIGRMPVLLQGDTSVGKTSLISYLAKASGNRCLRINNHEHTDLQEYVGNYVADAKGRLVFSEGVLVEAMRKGYWIILDELNLAPSDVLEALNRVLDDNRELFIPETQETVKAHPNFMLFATQNPPGVYGGRKVLSRAFRNRFVELHFDELPASELQIILHERCSMPQSYCQQIIAVMTDLQVRRKSTAAFAGKHGFITLRDLFRWGERYRLAPDVEAGEFYDWSQHLADEGYLVLAAKVRRPEEANEIREVIKKHLKRDVDPENLFTLSEKTSSVTRSILEDIQNNEGKNPNFSHVVWTYHTRRMAVLVRKSYQFKEPVLLVGETGGGKTTVCQLMAESSSRKLHVVNCHMHTESSDFLGNLRPVRSHDENENQKLFEWVDGPLIKAMQKGDFFLADEISLADDSVLERLNSLLEPERSLLLAEKGIDDSSDANNTIVAHKDFFFVGTMNPGGDYGKKELSPALRNRFTEIWCDGCHARDDMLAIVKHNLVDQVGDRKEQLANAILSFVEWLPLSDVGKRLTVSIRDVLGWVNFINTSLKRDKFKLKLCDAYFHGACVTYLDSLGSGLTSMESPEKLRAFKEIAFAFLNMQTDLISDTPTSEESMEVDTQTDESTDGMYGMSPFYINKGANIGDELAASFTFLAPTTQQNTLKLLRALQLRKPILLEGSPGVGKTSLVSALAKASGHTCTRINLSDQTDVSDLFGADLPVEGGKGGEFAWKDGPFLRALRAGHWILLDELNLASQSVLEGLNACFDHRGEVYIPELGKTFSVKPETKLFACQNPLRQGGARRGLPKSFLNRFSQVFVDALTDTDLKFIVLSQFPQIDDEIVDRMIEFNARLSREAGVSWAFYGAPWEMNLRDITRWCEATAEVIERDADGEFFCNPGGSVELIYVDRMRTKEDKNKVKEIFKEIFPEEKYAIPPMAAVHVTDEKVYLGKVALERTNTLMFNDQNLLLLRDQMSALKSLTQCVNMNWMSILVGGSGCGKSSVVNVLAQLAGQKLRSLVVNSAMDTTEILGGFEQVSGILFVLPKSNYD</sequence>
<dbReference type="Proteomes" id="UP001239111">
    <property type="component" value="Chromosome 3"/>
</dbReference>
<evidence type="ECO:0000313" key="2">
    <source>
        <dbReference type="Proteomes" id="UP001239111"/>
    </source>
</evidence>
<keyword evidence="2" id="KW-1185">Reference proteome</keyword>
<comment type="caution">
    <text evidence="1">The sequence shown here is derived from an EMBL/GenBank/DDBJ whole genome shotgun (WGS) entry which is preliminary data.</text>
</comment>
<protein>
    <submittedName>
        <fullName evidence="1">Uncharacterized protein</fullName>
    </submittedName>
</protein>